<dbReference type="InterPro" id="IPR050553">
    <property type="entry name" value="Thioredoxin_ResA/DsbE_sf"/>
</dbReference>
<dbReference type="Proteomes" id="UP000315321">
    <property type="component" value="Unassembled WGS sequence"/>
</dbReference>
<evidence type="ECO:0000256" key="4">
    <source>
        <dbReference type="ARBA" id="ARBA00023284"/>
    </source>
</evidence>
<dbReference type="CDD" id="cd02966">
    <property type="entry name" value="TlpA_like_family"/>
    <property type="match status" value="1"/>
</dbReference>
<dbReference type="Pfam" id="PF00578">
    <property type="entry name" value="AhpC-TSA"/>
    <property type="match status" value="1"/>
</dbReference>
<proteinExistence type="predicted"/>
<accession>A0ABY3DTZ9</accession>
<dbReference type="PANTHER" id="PTHR42852:SF6">
    <property type="entry name" value="THIOL:DISULFIDE INTERCHANGE PROTEIN DSBE"/>
    <property type="match status" value="1"/>
</dbReference>
<dbReference type="InterPro" id="IPR000866">
    <property type="entry name" value="AhpC/TSA"/>
</dbReference>
<dbReference type="Gene3D" id="3.40.30.10">
    <property type="entry name" value="Glutaredoxin"/>
    <property type="match status" value="1"/>
</dbReference>
<keyword evidence="8" id="KW-1185">Reference proteome</keyword>
<organism evidence="7 8">
    <name type="scientific">Ancylobacter moscoviensis</name>
    <dbReference type="NCBI Taxonomy" id="2597768"/>
    <lineage>
        <taxon>Bacteria</taxon>
        <taxon>Pseudomonadati</taxon>
        <taxon>Pseudomonadota</taxon>
        <taxon>Alphaproteobacteria</taxon>
        <taxon>Hyphomicrobiales</taxon>
        <taxon>Xanthobacteraceae</taxon>
        <taxon>Ancylobacter</taxon>
    </lineage>
</organism>
<evidence type="ECO:0000313" key="7">
    <source>
        <dbReference type="EMBL" id="TSJ63912.1"/>
    </source>
</evidence>
<dbReference type="InterPro" id="IPR017937">
    <property type="entry name" value="Thioredoxin_CS"/>
</dbReference>
<feature type="chain" id="PRO_5046603563" evidence="5">
    <location>
        <begin position="36"/>
        <end position="201"/>
    </location>
</feature>
<dbReference type="PROSITE" id="PS00194">
    <property type="entry name" value="THIOREDOXIN_1"/>
    <property type="match status" value="1"/>
</dbReference>
<dbReference type="SUPFAM" id="SSF52833">
    <property type="entry name" value="Thioredoxin-like"/>
    <property type="match status" value="1"/>
</dbReference>
<evidence type="ECO:0000256" key="2">
    <source>
        <dbReference type="ARBA" id="ARBA00022748"/>
    </source>
</evidence>
<evidence type="ECO:0000256" key="5">
    <source>
        <dbReference type="SAM" id="SignalP"/>
    </source>
</evidence>
<comment type="subcellular location">
    <subcellularLocation>
        <location evidence="1">Cell envelope</location>
    </subcellularLocation>
</comment>
<keyword evidence="5" id="KW-0732">Signal</keyword>
<dbReference type="InterPro" id="IPR036249">
    <property type="entry name" value="Thioredoxin-like_sf"/>
</dbReference>
<evidence type="ECO:0000313" key="8">
    <source>
        <dbReference type="Proteomes" id="UP000315321"/>
    </source>
</evidence>
<dbReference type="InterPro" id="IPR013766">
    <property type="entry name" value="Thioredoxin_domain"/>
</dbReference>
<evidence type="ECO:0000256" key="3">
    <source>
        <dbReference type="ARBA" id="ARBA00023157"/>
    </source>
</evidence>
<evidence type="ECO:0000259" key="6">
    <source>
        <dbReference type="PROSITE" id="PS51352"/>
    </source>
</evidence>
<dbReference type="PROSITE" id="PS51352">
    <property type="entry name" value="THIOREDOXIN_2"/>
    <property type="match status" value="1"/>
</dbReference>
<feature type="signal peptide" evidence="5">
    <location>
        <begin position="1"/>
        <end position="35"/>
    </location>
</feature>
<dbReference type="PANTHER" id="PTHR42852">
    <property type="entry name" value="THIOL:DISULFIDE INTERCHANGE PROTEIN DSBE"/>
    <property type="match status" value="1"/>
</dbReference>
<evidence type="ECO:0000256" key="1">
    <source>
        <dbReference type="ARBA" id="ARBA00004196"/>
    </source>
</evidence>
<reference evidence="7 8" key="1">
    <citation type="submission" date="2019-07" db="EMBL/GenBank/DDBJ databases">
        <authorList>
            <person name="Grouzdev D.S."/>
        </authorList>
    </citation>
    <scope>NUCLEOTIDE SEQUENCE [LARGE SCALE GENOMIC DNA]</scope>
    <source>
        <strain evidence="7 8">3C</strain>
    </source>
</reference>
<keyword evidence="2" id="KW-0201">Cytochrome c-type biogenesis</keyword>
<protein>
    <submittedName>
        <fullName evidence="7">TlpA family protein disulfide reductase</fullName>
    </submittedName>
</protein>
<gene>
    <name evidence="7" type="ORF">FO470_00985</name>
</gene>
<sequence>MFVHQAPACRGMFRHLSAIALSSLASLAPGGAASAASDPPLPIGSAAPALALPTLRGGPAELGALQGRVVVVHFFATWCEPCREEMAGLSRLVGSWKDGASGSLPATLLAVDVGEPELRVRRFFDASPVPFPVLLDEDRSAMKAWKVSVLPASFVLDASHAVRLYAGGPVDWNDPAALSLIESLANPADAPVAGTLPPLNE</sequence>
<keyword evidence="4" id="KW-0676">Redox-active center</keyword>
<name>A0ABY3DTZ9_9HYPH</name>
<feature type="domain" description="Thioredoxin" evidence="6">
    <location>
        <begin position="41"/>
        <end position="186"/>
    </location>
</feature>
<dbReference type="EMBL" id="VMBP01000001">
    <property type="protein sequence ID" value="TSJ63912.1"/>
    <property type="molecule type" value="Genomic_DNA"/>
</dbReference>
<keyword evidence="3" id="KW-1015">Disulfide bond</keyword>
<comment type="caution">
    <text evidence="7">The sequence shown here is derived from an EMBL/GenBank/DDBJ whole genome shotgun (WGS) entry which is preliminary data.</text>
</comment>